<comment type="caution">
    <text evidence="1">The sequence shown here is derived from an EMBL/GenBank/DDBJ whole genome shotgun (WGS) entry which is preliminary data.</text>
</comment>
<dbReference type="Pfam" id="PF14568">
    <property type="entry name" value="SUKH_6"/>
    <property type="match status" value="1"/>
</dbReference>
<dbReference type="EMBL" id="MIJY01000006">
    <property type="protein sequence ID" value="OEG18363.1"/>
    <property type="molecule type" value="Genomic_DNA"/>
</dbReference>
<sequence>MNNINGFGSLSMIDILSLEEKFDIVFPDDYKEFLENYNGGLPKKNYLTTHLANTGEKIVLGSLLGIVEKENFDLGTCFLNMKMNFHLLVN</sequence>
<dbReference type="Gene3D" id="3.40.1580.10">
    <property type="entry name" value="SMI1/KNR4-like"/>
    <property type="match status" value="1"/>
</dbReference>
<keyword evidence="2" id="KW-1185">Reference proteome</keyword>
<name>A0A1E5H0G1_9ENTE</name>
<proteinExistence type="predicted"/>
<dbReference type="Proteomes" id="UP000095094">
    <property type="component" value="Unassembled WGS sequence"/>
</dbReference>
<accession>A0A1E5H0G1</accession>
<protein>
    <recommendedName>
        <fullName evidence="3">Knr4/Smi1-like domain-containing protein</fullName>
    </recommendedName>
</protein>
<gene>
    <name evidence="1" type="ORF">BCR25_16165</name>
</gene>
<organism evidence="1 2">
    <name type="scientific">Enterococcus termitis</name>
    <dbReference type="NCBI Taxonomy" id="332950"/>
    <lineage>
        <taxon>Bacteria</taxon>
        <taxon>Bacillati</taxon>
        <taxon>Bacillota</taxon>
        <taxon>Bacilli</taxon>
        <taxon>Lactobacillales</taxon>
        <taxon>Enterococcaceae</taxon>
        <taxon>Enterococcus</taxon>
    </lineage>
</organism>
<dbReference type="SUPFAM" id="SSF160631">
    <property type="entry name" value="SMI1/KNR4-like"/>
    <property type="match status" value="1"/>
</dbReference>
<dbReference type="InterPro" id="IPR037883">
    <property type="entry name" value="Knr4/Smi1-like_sf"/>
</dbReference>
<dbReference type="AlphaFoldDB" id="A0A1E5H0G1"/>
<evidence type="ECO:0000313" key="2">
    <source>
        <dbReference type="Proteomes" id="UP000095094"/>
    </source>
</evidence>
<evidence type="ECO:0008006" key="3">
    <source>
        <dbReference type="Google" id="ProtNLM"/>
    </source>
</evidence>
<dbReference type="OrthoDB" id="8657476at2"/>
<evidence type="ECO:0000313" key="1">
    <source>
        <dbReference type="EMBL" id="OEG18363.1"/>
    </source>
</evidence>
<dbReference type="RefSeq" id="WP_069662583.1">
    <property type="nucleotide sequence ID" value="NZ_JBHUJJ010000001.1"/>
</dbReference>
<reference evidence="2" key="1">
    <citation type="submission" date="2016-09" db="EMBL/GenBank/DDBJ databases">
        <authorList>
            <person name="Gulvik C.A."/>
        </authorList>
    </citation>
    <scope>NUCLEOTIDE SEQUENCE [LARGE SCALE GENOMIC DNA]</scope>
    <source>
        <strain evidence="2">LMG 8895</strain>
    </source>
</reference>